<gene>
    <name evidence="7" type="ORF">I2I05_16990</name>
</gene>
<dbReference type="SUPFAM" id="SSF47384">
    <property type="entry name" value="Homodimeric domain of signal transducing histidine kinase"/>
    <property type="match status" value="1"/>
</dbReference>
<proteinExistence type="predicted"/>
<dbReference type="PROSITE" id="PS50109">
    <property type="entry name" value="HIS_KIN"/>
    <property type="match status" value="1"/>
</dbReference>
<keyword evidence="7" id="KW-0418">Kinase</keyword>
<dbReference type="PANTHER" id="PTHR43065">
    <property type="entry name" value="SENSOR HISTIDINE KINASE"/>
    <property type="match status" value="1"/>
</dbReference>
<feature type="transmembrane region" description="Helical" evidence="5">
    <location>
        <begin position="92"/>
        <end position="111"/>
    </location>
</feature>
<keyword evidence="5" id="KW-0812">Transmembrane</keyword>
<evidence type="ECO:0000256" key="5">
    <source>
        <dbReference type="SAM" id="Phobius"/>
    </source>
</evidence>
<keyword evidence="5" id="KW-1133">Transmembrane helix</keyword>
<dbReference type="InterPro" id="IPR004358">
    <property type="entry name" value="Sig_transdc_His_kin-like_C"/>
</dbReference>
<dbReference type="CDD" id="cd00082">
    <property type="entry name" value="HisKA"/>
    <property type="match status" value="1"/>
</dbReference>
<evidence type="ECO:0000259" key="6">
    <source>
        <dbReference type="PROSITE" id="PS50109"/>
    </source>
</evidence>
<dbReference type="Pfam" id="PF02518">
    <property type="entry name" value="HATPase_c"/>
    <property type="match status" value="1"/>
</dbReference>
<dbReference type="SUPFAM" id="SSF55874">
    <property type="entry name" value="ATPase domain of HSP90 chaperone/DNA topoisomerase II/histidine kinase"/>
    <property type="match status" value="1"/>
</dbReference>
<feature type="transmembrane region" description="Helical" evidence="5">
    <location>
        <begin position="123"/>
        <end position="142"/>
    </location>
</feature>
<organism evidence="7 8">
    <name type="scientific">Hymenobacter jeongseonensis</name>
    <dbReference type="NCBI Taxonomy" id="2791027"/>
    <lineage>
        <taxon>Bacteria</taxon>
        <taxon>Pseudomonadati</taxon>
        <taxon>Bacteroidota</taxon>
        <taxon>Cytophagia</taxon>
        <taxon>Cytophagales</taxon>
        <taxon>Hymenobacteraceae</taxon>
        <taxon>Hymenobacter</taxon>
    </lineage>
</organism>
<reference evidence="7 8" key="1">
    <citation type="submission" date="2020-11" db="EMBL/GenBank/DDBJ databases">
        <authorList>
            <person name="Kim M.K."/>
        </authorList>
    </citation>
    <scope>NUCLEOTIDE SEQUENCE [LARGE SCALE GENOMIC DNA]</scope>
    <source>
        <strain evidence="7 8">BT683</strain>
    </source>
</reference>
<keyword evidence="4" id="KW-0175">Coiled coil</keyword>
<name>A0ABS0IL55_9BACT</name>
<dbReference type="Proteomes" id="UP000597617">
    <property type="component" value="Unassembled WGS sequence"/>
</dbReference>
<sequence>MEATPSNGQLLFLAPLALLIIRGLRRFLDLPARLSWNNLLRYIWVPGVVLFLMGWVFNLHSPLLVDGYWLFVLLVVATVLVALRDYRPARTLLLALAPFLINKLLEFVLTGADGRLPKRFDQVLDTTQGFAIVWLITFIIIARNQKKTLEQERLQREEEEKAKRLIEAQNVELERLVVERTAALTFQAEELRSALTELRTTQAQLVQSEKMASLGELTAGIAHEIQNPLNFVNNFADVSVEMLAELREEQARPIRDPELEADLLADIAQNLQKIHHHGQRAASIVKGMLEHSRASSGERQPTNINHLADEYLRLAYQGLRAKDKTFNATLNTEFAPDLPLVQAIGPDLGRVLLNLFSNAFYAVRQRQLRGEAGYAPTVTVCTHQRGDQIEIKVRDNGPGIPETVRQKIFQPFFTTKPSGEGTGLGLSLSYDIVTQGHSGTLTVISEEGKYTEFLISLPINQAD</sequence>
<evidence type="ECO:0000256" key="2">
    <source>
        <dbReference type="ARBA" id="ARBA00012438"/>
    </source>
</evidence>
<dbReference type="PRINTS" id="PR00344">
    <property type="entry name" value="BCTRLSENSOR"/>
</dbReference>
<keyword evidence="7" id="KW-0808">Transferase</keyword>
<evidence type="ECO:0000256" key="1">
    <source>
        <dbReference type="ARBA" id="ARBA00000085"/>
    </source>
</evidence>
<evidence type="ECO:0000256" key="3">
    <source>
        <dbReference type="ARBA" id="ARBA00022553"/>
    </source>
</evidence>
<evidence type="ECO:0000313" key="8">
    <source>
        <dbReference type="Proteomes" id="UP000597617"/>
    </source>
</evidence>
<evidence type="ECO:0000256" key="4">
    <source>
        <dbReference type="SAM" id="Coils"/>
    </source>
</evidence>
<evidence type="ECO:0000313" key="7">
    <source>
        <dbReference type="EMBL" id="MBF9239102.1"/>
    </source>
</evidence>
<keyword evidence="5" id="KW-0472">Membrane</keyword>
<comment type="caution">
    <text evidence="7">The sequence shown here is derived from an EMBL/GenBank/DDBJ whole genome shotgun (WGS) entry which is preliminary data.</text>
</comment>
<dbReference type="PANTHER" id="PTHR43065:SF42">
    <property type="entry name" value="TWO-COMPONENT SENSOR PPRA"/>
    <property type="match status" value="1"/>
</dbReference>
<dbReference type="EC" id="2.7.13.3" evidence="2"/>
<protein>
    <recommendedName>
        <fullName evidence="2">histidine kinase</fullName>
        <ecNumber evidence="2">2.7.13.3</ecNumber>
    </recommendedName>
</protein>
<dbReference type="InterPro" id="IPR003661">
    <property type="entry name" value="HisK_dim/P_dom"/>
</dbReference>
<dbReference type="SMART" id="SM00388">
    <property type="entry name" value="HisKA"/>
    <property type="match status" value="1"/>
</dbReference>
<dbReference type="Gene3D" id="3.30.565.10">
    <property type="entry name" value="Histidine kinase-like ATPase, C-terminal domain"/>
    <property type="match status" value="1"/>
</dbReference>
<keyword evidence="8" id="KW-1185">Reference proteome</keyword>
<dbReference type="RefSeq" id="WP_196283453.1">
    <property type="nucleotide sequence ID" value="NZ_JADQDQ010000009.1"/>
</dbReference>
<feature type="coiled-coil region" evidence="4">
    <location>
        <begin position="139"/>
        <end position="179"/>
    </location>
</feature>
<feature type="domain" description="Histidine kinase" evidence="6">
    <location>
        <begin position="220"/>
        <end position="461"/>
    </location>
</feature>
<dbReference type="GO" id="GO:0016301">
    <property type="term" value="F:kinase activity"/>
    <property type="evidence" value="ECO:0007669"/>
    <property type="project" value="UniProtKB-KW"/>
</dbReference>
<dbReference type="SMART" id="SM00387">
    <property type="entry name" value="HATPase_c"/>
    <property type="match status" value="1"/>
</dbReference>
<feature type="transmembrane region" description="Helical" evidence="5">
    <location>
        <begin position="63"/>
        <end position="83"/>
    </location>
</feature>
<dbReference type="InterPro" id="IPR036097">
    <property type="entry name" value="HisK_dim/P_sf"/>
</dbReference>
<dbReference type="InterPro" id="IPR005467">
    <property type="entry name" value="His_kinase_dom"/>
</dbReference>
<dbReference type="InterPro" id="IPR003594">
    <property type="entry name" value="HATPase_dom"/>
</dbReference>
<dbReference type="InterPro" id="IPR036890">
    <property type="entry name" value="HATPase_C_sf"/>
</dbReference>
<feature type="transmembrane region" description="Helical" evidence="5">
    <location>
        <begin position="6"/>
        <end position="27"/>
    </location>
</feature>
<dbReference type="Gene3D" id="1.10.287.130">
    <property type="match status" value="1"/>
</dbReference>
<accession>A0ABS0IL55</accession>
<dbReference type="Pfam" id="PF00512">
    <property type="entry name" value="HisKA"/>
    <property type="match status" value="1"/>
</dbReference>
<keyword evidence="3" id="KW-0597">Phosphoprotein</keyword>
<comment type="catalytic activity">
    <reaction evidence="1">
        <text>ATP + protein L-histidine = ADP + protein N-phospho-L-histidine.</text>
        <dbReference type="EC" id="2.7.13.3"/>
    </reaction>
</comment>
<dbReference type="EMBL" id="JADQDQ010000009">
    <property type="protein sequence ID" value="MBF9239102.1"/>
    <property type="molecule type" value="Genomic_DNA"/>
</dbReference>
<feature type="transmembrane region" description="Helical" evidence="5">
    <location>
        <begin position="39"/>
        <end position="57"/>
    </location>
</feature>